<evidence type="ECO:0000256" key="1">
    <source>
        <dbReference type="SAM" id="MobiDB-lite"/>
    </source>
</evidence>
<feature type="region of interest" description="Disordered" evidence="1">
    <location>
        <begin position="1"/>
        <end position="28"/>
    </location>
</feature>
<reference evidence="2 3" key="1">
    <citation type="journal article" date="2020" name="Nat. Food">
        <title>A phased Vanilla planifolia genome enables genetic improvement of flavour and production.</title>
        <authorList>
            <person name="Hasing T."/>
            <person name="Tang H."/>
            <person name="Brym M."/>
            <person name="Khazi F."/>
            <person name="Huang T."/>
            <person name="Chambers A.H."/>
        </authorList>
    </citation>
    <scope>NUCLEOTIDE SEQUENCE [LARGE SCALE GENOMIC DNA]</scope>
    <source>
        <tissue evidence="2">Leaf</tissue>
    </source>
</reference>
<organism evidence="2 3">
    <name type="scientific">Vanilla planifolia</name>
    <name type="common">Vanilla</name>
    <dbReference type="NCBI Taxonomy" id="51239"/>
    <lineage>
        <taxon>Eukaryota</taxon>
        <taxon>Viridiplantae</taxon>
        <taxon>Streptophyta</taxon>
        <taxon>Embryophyta</taxon>
        <taxon>Tracheophyta</taxon>
        <taxon>Spermatophyta</taxon>
        <taxon>Magnoliopsida</taxon>
        <taxon>Liliopsida</taxon>
        <taxon>Asparagales</taxon>
        <taxon>Orchidaceae</taxon>
        <taxon>Vanilloideae</taxon>
        <taxon>Vanilleae</taxon>
        <taxon>Vanilla</taxon>
    </lineage>
</organism>
<comment type="caution">
    <text evidence="2">The sequence shown here is derived from an EMBL/GenBank/DDBJ whole genome shotgun (WGS) entry which is preliminary data.</text>
</comment>
<protein>
    <submittedName>
        <fullName evidence="2">Uncharacterized protein</fullName>
    </submittedName>
</protein>
<gene>
    <name evidence="2" type="ORF">HPP92_009485</name>
</gene>
<dbReference type="AlphaFoldDB" id="A0A835V885"/>
<feature type="region of interest" description="Disordered" evidence="1">
    <location>
        <begin position="40"/>
        <end position="72"/>
    </location>
</feature>
<dbReference type="Proteomes" id="UP000639772">
    <property type="component" value="Unassembled WGS sequence"/>
</dbReference>
<proteinExistence type="predicted"/>
<accession>A0A835V885</accession>
<name>A0A835V885_VANPL</name>
<evidence type="ECO:0000313" key="3">
    <source>
        <dbReference type="Proteomes" id="UP000639772"/>
    </source>
</evidence>
<evidence type="ECO:0000313" key="2">
    <source>
        <dbReference type="EMBL" id="KAG0487390.1"/>
    </source>
</evidence>
<feature type="region of interest" description="Disordered" evidence="1">
    <location>
        <begin position="246"/>
        <end position="268"/>
    </location>
</feature>
<sequence>MGPLENGDFEEDPGGRVPGAAWGRSTIPAGRPIAIEVVRSGQRQSGTDPGRPHGCGDLQRSPHVRTSSGQLNVSVHRRRLTRPSICRRSTAWGGTPTPWAFRAGNAAGDGETIEVIHESGRNRMCDYKQYGGQWNLEEGPWMFVQGCSTRLYSLPTNLDEDLLPPGWIMGQSGGPVTSTPTTIQSPQGRRAIELLSGKESSSQMVETKPEEAIQPSLCHGLCRRLLPTSPGCRSAAGDQAQGFHFTPIGTRPPLLPTSASSPGREDSGGILQCVTTTHEGDDHSSLYAVQWWTTSRFGVSIAATMVEDWL</sequence>
<dbReference type="EMBL" id="JADCNM010000004">
    <property type="protein sequence ID" value="KAG0487390.1"/>
    <property type="molecule type" value="Genomic_DNA"/>
</dbReference>